<dbReference type="AlphaFoldDB" id="A0A1J5TT55"/>
<dbReference type="PIRSF" id="PIRSF000538">
    <property type="entry name" value="GlpK"/>
    <property type="match status" value="1"/>
</dbReference>
<dbReference type="GO" id="GO:0004370">
    <property type="term" value="F:glycerol kinase activity"/>
    <property type="evidence" value="ECO:0007669"/>
    <property type="project" value="UniProtKB-EC"/>
</dbReference>
<evidence type="ECO:0000259" key="7">
    <source>
        <dbReference type="Pfam" id="PF02782"/>
    </source>
</evidence>
<dbReference type="Pfam" id="PF02782">
    <property type="entry name" value="FGGY_C"/>
    <property type="match status" value="1"/>
</dbReference>
<dbReference type="Gene3D" id="3.30.420.40">
    <property type="match status" value="2"/>
</dbReference>
<evidence type="ECO:0000256" key="1">
    <source>
        <dbReference type="ARBA" id="ARBA00009156"/>
    </source>
</evidence>
<accession>A0A1J5TT55</accession>
<dbReference type="GO" id="GO:0019563">
    <property type="term" value="P:glycerol catabolic process"/>
    <property type="evidence" value="ECO:0007669"/>
    <property type="project" value="TreeGrafter"/>
</dbReference>
<dbReference type="PANTHER" id="PTHR10196:SF69">
    <property type="entry name" value="GLYCEROL KINASE"/>
    <property type="match status" value="1"/>
</dbReference>
<comment type="caution">
    <text evidence="8">The sequence shown here is derived from an EMBL/GenBank/DDBJ whole genome shotgun (WGS) entry which is preliminary data.</text>
</comment>
<evidence type="ECO:0000256" key="4">
    <source>
        <dbReference type="ARBA" id="ARBA00022777"/>
    </source>
</evidence>
<feature type="domain" description="Carbohydrate kinase FGGY C-terminal" evidence="7">
    <location>
        <begin position="282"/>
        <end position="420"/>
    </location>
</feature>
<feature type="domain" description="Carbohydrate kinase FGGY N-terminal" evidence="6">
    <location>
        <begin position="3"/>
        <end position="212"/>
    </location>
</feature>
<dbReference type="GO" id="GO:0005829">
    <property type="term" value="C:cytosol"/>
    <property type="evidence" value="ECO:0007669"/>
    <property type="project" value="TreeGrafter"/>
</dbReference>
<evidence type="ECO:0000256" key="5">
    <source>
        <dbReference type="ARBA" id="ARBA00022840"/>
    </source>
</evidence>
<name>A0A1J5TT55_9ZZZZ</name>
<comment type="similarity">
    <text evidence="1">Belongs to the FGGY kinase family.</text>
</comment>
<keyword evidence="3" id="KW-0547">Nucleotide-binding</keyword>
<keyword evidence="2 8" id="KW-0808">Transferase</keyword>
<sequence>MIAVALDLGTTAIKAGLLSQDGTLGSIAVRPAPAVVADGGRYESDAMAYAEAAEEVLAACLAHGAAGLPLGLCSQRSSFLLWERASGKPVTPLISWQDDRGKESCAALREHGGIIRTLAGLPLTPYYLAPKLRVLLHQHPAWRERLLSGEWLLGTLDTFLIWRWTGGARHLTDVSMAARTLLMDIHGRQWSPALCGLFDVPPQALPQIAPSTGLGIPLNNGLVLQASVGDQSAALVASIAAGQPEALVNLGTGGFVVCYLPEGGSIPEGYLQTLVWQDEAQRVYLACEGTLNSIAAALAPYPAAACRVEELACDDIFCLAEPSGLGAPYFRGDLGVTFSAPVERLPAQRVAGLLLEGIIFRVVRILEDFRREYGIERACLSGGLSGLSCLQQGIALCVPFPIRQLAQTEAGLAGAARLAAGMHGAYDRAAENIAVPRVSSGLPGKYQRWKVWLDGVLRNPAPGQANPLNR</sequence>
<proteinExistence type="inferred from homology"/>
<reference evidence="8" key="1">
    <citation type="submission" date="2016-10" db="EMBL/GenBank/DDBJ databases">
        <title>Sequence of Gallionella enrichment culture.</title>
        <authorList>
            <person name="Poehlein A."/>
            <person name="Muehling M."/>
            <person name="Daniel R."/>
        </authorList>
    </citation>
    <scope>NUCLEOTIDE SEQUENCE</scope>
</reference>
<evidence type="ECO:0000313" key="8">
    <source>
        <dbReference type="EMBL" id="OIR19581.1"/>
    </source>
</evidence>
<dbReference type="EMBL" id="MLJW01000001">
    <property type="protein sequence ID" value="OIR19581.1"/>
    <property type="molecule type" value="Genomic_DNA"/>
</dbReference>
<dbReference type="InterPro" id="IPR000577">
    <property type="entry name" value="Carb_kinase_FGGY"/>
</dbReference>
<dbReference type="EC" id="2.7.1.30" evidence="8"/>
<keyword evidence="4 8" id="KW-0418">Kinase</keyword>
<dbReference type="InterPro" id="IPR018484">
    <property type="entry name" value="FGGY_N"/>
</dbReference>
<dbReference type="PANTHER" id="PTHR10196">
    <property type="entry name" value="SUGAR KINASE"/>
    <property type="match status" value="1"/>
</dbReference>
<protein>
    <submittedName>
        <fullName evidence="8">Glycerol kinase</fullName>
        <ecNumber evidence="8">2.7.1.30</ecNumber>
    </submittedName>
</protein>
<keyword evidence="5" id="KW-0067">ATP-binding</keyword>
<gene>
    <name evidence="8" type="primary">glpK_1</name>
    <name evidence="8" type="ORF">GALL_04620</name>
</gene>
<evidence type="ECO:0000256" key="3">
    <source>
        <dbReference type="ARBA" id="ARBA00022741"/>
    </source>
</evidence>
<dbReference type="Pfam" id="PF00370">
    <property type="entry name" value="FGGY_N"/>
    <property type="match status" value="1"/>
</dbReference>
<evidence type="ECO:0000259" key="6">
    <source>
        <dbReference type="Pfam" id="PF00370"/>
    </source>
</evidence>
<dbReference type="InterPro" id="IPR018485">
    <property type="entry name" value="FGGY_C"/>
</dbReference>
<dbReference type="SUPFAM" id="SSF53067">
    <property type="entry name" value="Actin-like ATPase domain"/>
    <property type="match status" value="2"/>
</dbReference>
<organism evidence="8">
    <name type="scientific">mine drainage metagenome</name>
    <dbReference type="NCBI Taxonomy" id="410659"/>
    <lineage>
        <taxon>unclassified sequences</taxon>
        <taxon>metagenomes</taxon>
        <taxon>ecological metagenomes</taxon>
    </lineage>
</organism>
<dbReference type="InterPro" id="IPR043129">
    <property type="entry name" value="ATPase_NBD"/>
</dbReference>
<dbReference type="GO" id="GO:0005524">
    <property type="term" value="F:ATP binding"/>
    <property type="evidence" value="ECO:0007669"/>
    <property type="project" value="UniProtKB-KW"/>
</dbReference>
<evidence type="ECO:0000256" key="2">
    <source>
        <dbReference type="ARBA" id="ARBA00022679"/>
    </source>
</evidence>